<evidence type="ECO:0000313" key="4">
    <source>
        <dbReference type="EMBL" id="SVD41588.1"/>
    </source>
</evidence>
<gene>
    <name evidence="4" type="ORF">METZ01_LOCUS394442</name>
</gene>
<dbReference type="PANTHER" id="PTHR30480">
    <property type="entry name" value="BETA-HEXOSAMINIDASE-RELATED"/>
    <property type="match status" value="1"/>
</dbReference>
<name>A0A382V6Q6_9ZZZZ</name>
<dbReference type="EMBL" id="UINC01149240">
    <property type="protein sequence ID" value="SVD41588.1"/>
    <property type="molecule type" value="Genomic_DNA"/>
</dbReference>
<feature type="non-terminal residue" evidence="4">
    <location>
        <position position="1"/>
    </location>
</feature>
<evidence type="ECO:0000259" key="3">
    <source>
        <dbReference type="Pfam" id="PF01915"/>
    </source>
</evidence>
<dbReference type="InterPro" id="IPR002772">
    <property type="entry name" value="Glyco_hydro_3_C"/>
</dbReference>
<accession>A0A382V6Q6</accession>
<dbReference type="InterPro" id="IPR050226">
    <property type="entry name" value="NagZ_Beta-hexosaminidase"/>
</dbReference>
<proteinExistence type="inferred from homology"/>
<comment type="similarity">
    <text evidence="1">Belongs to the glycosyl hydrolase 3 family.</text>
</comment>
<keyword evidence="2" id="KW-0378">Hydrolase</keyword>
<organism evidence="4">
    <name type="scientific">marine metagenome</name>
    <dbReference type="NCBI Taxonomy" id="408172"/>
    <lineage>
        <taxon>unclassified sequences</taxon>
        <taxon>metagenomes</taxon>
        <taxon>ecological metagenomes</taxon>
    </lineage>
</organism>
<dbReference type="InterPro" id="IPR036881">
    <property type="entry name" value="Glyco_hydro_3_C_sf"/>
</dbReference>
<sequence length="288" mass="31671">LIKNSALKVLRMKERLGLHQNKNISMNDTHRSMGRATNFKMANEIAMRAITLVKNENSILPLNPGIDETLYVVDLYDGKNNHTESSFTKQLKLSGRNVISFQIDKSDSAIVANHILGQIPNDGLVFLNAFANPTENKDEIFLPEVESEFVNQLIEKCEKVIVTSFGSPYLIQDFPNVPVYICAYKSSGILQRAAANAMKGKADITGILPVTIPGVVKNGSGIIVEARKWPNVKSRWKSGTTLQRIRPSEILVNTDSVNLLLNQAIADTAWPGGVLIAGKGGKIFFHDA</sequence>
<feature type="domain" description="Glycoside hydrolase family 3 C-terminal" evidence="3">
    <location>
        <begin position="50"/>
        <end position="217"/>
    </location>
</feature>
<protein>
    <recommendedName>
        <fullName evidence="3">Glycoside hydrolase family 3 C-terminal domain-containing protein</fullName>
    </recommendedName>
</protein>
<reference evidence="4" key="1">
    <citation type="submission" date="2018-05" db="EMBL/GenBank/DDBJ databases">
        <authorList>
            <person name="Lanie J.A."/>
            <person name="Ng W.-L."/>
            <person name="Kazmierczak K.M."/>
            <person name="Andrzejewski T.M."/>
            <person name="Davidsen T.M."/>
            <person name="Wayne K.J."/>
            <person name="Tettelin H."/>
            <person name="Glass J.I."/>
            <person name="Rusch D."/>
            <person name="Podicherti R."/>
            <person name="Tsui H.-C.T."/>
            <person name="Winkler M.E."/>
        </authorList>
    </citation>
    <scope>NUCLEOTIDE SEQUENCE</scope>
</reference>
<dbReference type="GO" id="GO:0005975">
    <property type="term" value="P:carbohydrate metabolic process"/>
    <property type="evidence" value="ECO:0007669"/>
    <property type="project" value="InterPro"/>
</dbReference>
<feature type="non-terminal residue" evidence="4">
    <location>
        <position position="288"/>
    </location>
</feature>
<dbReference type="SUPFAM" id="SSF52279">
    <property type="entry name" value="Beta-D-glucan exohydrolase, C-terminal domain"/>
    <property type="match status" value="1"/>
</dbReference>
<dbReference type="Gene3D" id="3.40.50.1700">
    <property type="entry name" value="Glycoside hydrolase family 3 C-terminal domain"/>
    <property type="match status" value="1"/>
</dbReference>
<dbReference type="AlphaFoldDB" id="A0A382V6Q6"/>
<evidence type="ECO:0000256" key="1">
    <source>
        <dbReference type="ARBA" id="ARBA00005336"/>
    </source>
</evidence>
<dbReference type="Pfam" id="PF01915">
    <property type="entry name" value="Glyco_hydro_3_C"/>
    <property type="match status" value="1"/>
</dbReference>
<evidence type="ECO:0000256" key="2">
    <source>
        <dbReference type="ARBA" id="ARBA00022801"/>
    </source>
</evidence>
<dbReference type="GO" id="GO:0009254">
    <property type="term" value="P:peptidoglycan turnover"/>
    <property type="evidence" value="ECO:0007669"/>
    <property type="project" value="TreeGrafter"/>
</dbReference>
<dbReference type="GO" id="GO:0004553">
    <property type="term" value="F:hydrolase activity, hydrolyzing O-glycosyl compounds"/>
    <property type="evidence" value="ECO:0007669"/>
    <property type="project" value="InterPro"/>
</dbReference>
<dbReference type="PANTHER" id="PTHR30480:SF13">
    <property type="entry name" value="BETA-HEXOSAMINIDASE"/>
    <property type="match status" value="1"/>
</dbReference>